<protein>
    <recommendedName>
        <fullName evidence="12">tRNA N(3)-cytidine methyltransferase METTL6</fullName>
    </recommendedName>
    <alternativeName>
        <fullName evidence="13">Methyltransferase-like protein 6</fullName>
    </alternativeName>
</protein>
<keyword evidence="8" id="KW-0539">Nucleus</keyword>
<dbReference type="InterPro" id="IPR029063">
    <property type="entry name" value="SAM-dependent_MTases_sf"/>
</dbReference>
<comment type="caution">
    <text evidence="14">The sequence shown here is derived from an EMBL/GenBank/DDBJ whole genome shotgun (WGS) entry which is preliminary data.</text>
</comment>
<name>A0AAV8W514_9CUCU</name>
<evidence type="ECO:0000256" key="12">
    <source>
        <dbReference type="ARBA" id="ARBA00067376"/>
    </source>
</evidence>
<dbReference type="Gene3D" id="3.40.50.150">
    <property type="entry name" value="Vaccinia Virus protein VP39"/>
    <property type="match status" value="1"/>
</dbReference>
<reference evidence="14 15" key="1">
    <citation type="journal article" date="2023" name="Insect Mol. Biol.">
        <title>Genome sequencing provides insights into the evolution of gene families encoding plant cell wall-degrading enzymes in longhorned beetles.</title>
        <authorList>
            <person name="Shin N.R."/>
            <person name="Okamura Y."/>
            <person name="Kirsch R."/>
            <person name="Pauchet Y."/>
        </authorList>
    </citation>
    <scope>NUCLEOTIDE SEQUENCE [LARGE SCALE GENOMIC DNA]</scope>
    <source>
        <strain evidence="14">EAD_L_NR</strain>
    </source>
</reference>
<comment type="function">
    <text evidence="10">S-adenosyl-L-methionine-dependent methyltransferase that mediates N(3)-methylcytidine modification of residue 32 of the tRNA anticodon loop of tRNA(Ser), including tRNA(Ser)(UGA) and tRNA(Ser)(GCU). Interaction with SARS1/SerRS is required for N(3)-methylcytidine methylation.</text>
</comment>
<evidence type="ECO:0000313" key="14">
    <source>
        <dbReference type="EMBL" id="KAJ8921434.1"/>
    </source>
</evidence>
<keyword evidence="15" id="KW-1185">Reference proteome</keyword>
<evidence type="ECO:0000256" key="11">
    <source>
        <dbReference type="ARBA" id="ARBA00065134"/>
    </source>
</evidence>
<dbReference type="InterPro" id="IPR026113">
    <property type="entry name" value="METTL2/6/8-like"/>
</dbReference>
<dbReference type="AlphaFoldDB" id="A0AAV8W514"/>
<evidence type="ECO:0000313" key="15">
    <source>
        <dbReference type="Proteomes" id="UP001159042"/>
    </source>
</evidence>
<dbReference type="PANTHER" id="PTHR22809">
    <property type="entry name" value="METHYLTRANSFERASE-RELATED"/>
    <property type="match status" value="1"/>
</dbReference>
<keyword evidence="6" id="KW-0808">Transferase</keyword>
<evidence type="ECO:0000256" key="4">
    <source>
        <dbReference type="ARBA" id="ARBA00022490"/>
    </source>
</evidence>
<comment type="similarity">
    <text evidence="3">Belongs to the methyltransferase superfamily. METL family.</text>
</comment>
<evidence type="ECO:0000256" key="13">
    <source>
        <dbReference type="ARBA" id="ARBA00079889"/>
    </source>
</evidence>
<evidence type="ECO:0000256" key="6">
    <source>
        <dbReference type="ARBA" id="ARBA00022679"/>
    </source>
</evidence>
<evidence type="ECO:0000256" key="5">
    <source>
        <dbReference type="ARBA" id="ARBA00022603"/>
    </source>
</evidence>
<comment type="subcellular location">
    <subcellularLocation>
        <location evidence="2">Cytoplasm</location>
    </subcellularLocation>
    <subcellularLocation>
        <location evidence="1">Nucleus</location>
    </subcellularLocation>
</comment>
<dbReference type="Proteomes" id="UP001159042">
    <property type="component" value="Unassembled WGS sequence"/>
</dbReference>
<keyword evidence="5" id="KW-0489">Methyltransferase</keyword>
<evidence type="ECO:0000256" key="10">
    <source>
        <dbReference type="ARBA" id="ARBA00058280"/>
    </source>
</evidence>
<dbReference type="GO" id="GO:0005634">
    <property type="term" value="C:nucleus"/>
    <property type="evidence" value="ECO:0007669"/>
    <property type="project" value="UniProtKB-SubCell"/>
</dbReference>
<dbReference type="EMBL" id="JANEYG010000010">
    <property type="protein sequence ID" value="KAJ8921434.1"/>
    <property type="molecule type" value="Genomic_DNA"/>
</dbReference>
<dbReference type="Pfam" id="PF13489">
    <property type="entry name" value="Methyltransf_23"/>
    <property type="match status" value="1"/>
</dbReference>
<organism evidence="14 15">
    <name type="scientific">Exocentrus adspersus</name>
    <dbReference type="NCBI Taxonomy" id="1586481"/>
    <lineage>
        <taxon>Eukaryota</taxon>
        <taxon>Metazoa</taxon>
        <taxon>Ecdysozoa</taxon>
        <taxon>Arthropoda</taxon>
        <taxon>Hexapoda</taxon>
        <taxon>Insecta</taxon>
        <taxon>Pterygota</taxon>
        <taxon>Neoptera</taxon>
        <taxon>Endopterygota</taxon>
        <taxon>Coleoptera</taxon>
        <taxon>Polyphaga</taxon>
        <taxon>Cucujiformia</taxon>
        <taxon>Chrysomeloidea</taxon>
        <taxon>Cerambycidae</taxon>
        <taxon>Lamiinae</taxon>
        <taxon>Acanthocinini</taxon>
        <taxon>Exocentrus</taxon>
    </lineage>
</organism>
<sequence length="366" mass="42647">MIFKVSTLCIRFAGSHQQNTFSKSSLELKCLFICDSMNILYFPEQMQPHSSSTTKNLTKEEQRRLHEQNSRLVSDHKARLLEIGAQKHWDLFYKRNETRFFKDRHWTTREFEELLNDLSPNKTTLFEIGCGVGNFIFPLVEKKLNFKIIACDLSPRAIEIVQANPNYDPDCMKAFQCDITTDEVFDKVETASVDIATLIFVLSAIHPDKFVSTLKTIFELLKPGGMMLFRDYGLYDMAQLRFKAGHKIAENFYMRQDGTRSYYFSTEFIEGIFKQAGFDVLVNTYVHRRTVNKKESIDVPRIFVQVLQPRIWDVSLSSTCYQVCCKAGEFLQFWKIWYGEKYLMMMTVVGAVIEEIVICIIQRSSN</sequence>
<proteinExistence type="inferred from homology"/>
<dbReference type="FunFam" id="3.40.50.150:FF:000279">
    <property type="entry name" value="Methyltransferase-like protein"/>
    <property type="match status" value="1"/>
</dbReference>
<keyword evidence="7" id="KW-0819">tRNA processing</keyword>
<keyword evidence="4" id="KW-0963">Cytoplasm</keyword>
<dbReference type="GO" id="GO:0005737">
    <property type="term" value="C:cytoplasm"/>
    <property type="evidence" value="ECO:0007669"/>
    <property type="project" value="UniProtKB-SubCell"/>
</dbReference>
<accession>A0AAV8W514</accession>
<evidence type="ECO:0000256" key="3">
    <source>
        <dbReference type="ARBA" id="ARBA00009725"/>
    </source>
</evidence>
<evidence type="ECO:0000256" key="2">
    <source>
        <dbReference type="ARBA" id="ARBA00004496"/>
    </source>
</evidence>
<dbReference type="GO" id="GO:0052735">
    <property type="term" value="F:tRNA (cytidine-3-)-methyltransferase activity"/>
    <property type="evidence" value="ECO:0007669"/>
    <property type="project" value="UniProtKB-ARBA"/>
</dbReference>
<evidence type="ECO:0000256" key="9">
    <source>
        <dbReference type="ARBA" id="ARBA00050646"/>
    </source>
</evidence>
<comment type="catalytic activity">
    <reaction evidence="9">
        <text>cytidine(32) in tRNA(Ser) + S-adenosyl-L-methionine = N(3)-methylcytidine(32) in tRNA(Ser) + S-adenosyl-L-homocysteine + H(+)</text>
        <dbReference type="Rhea" id="RHEA:50956"/>
        <dbReference type="Rhea" id="RHEA-COMP:12849"/>
        <dbReference type="Rhea" id="RHEA-COMP:12851"/>
        <dbReference type="ChEBI" id="CHEBI:15378"/>
        <dbReference type="ChEBI" id="CHEBI:57856"/>
        <dbReference type="ChEBI" id="CHEBI:59789"/>
        <dbReference type="ChEBI" id="CHEBI:74894"/>
        <dbReference type="ChEBI" id="CHEBI:82748"/>
    </reaction>
    <physiologicalReaction direction="left-to-right" evidence="9">
        <dbReference type="Rhea" id="RHEA:50957"/>
    </physiologicalReaction>
</comment>
<gene>
    <name evidence="14" type="ORF">NQ315_003052</name>
</gene>
<dbReference type="CDD" id="cd02440">
    <property type="entry name" value="AdoMet_MTases"/>
    <property type="match status" value="1"/>
</dbReference>
<evidence type="ECO:0000256" key="8">
    <source>
        <dbReference type="ARBA" id="ARBA00023242"/>
    </source>
</evidence>
<dbReference type="SUPFAM" id="SSF53335">
    <property type="entry name" value="S-adenosyl-L-methionine-dependent methyltransferases"/>
    <property type="match status" value="1"/>
</dbReference>
<evidence type="ECO:0000256" key="1">
    <source>
        <dbReference type="ARBA" id="ARBA00004123"/>
    </source>
</evidence>
<comment type="subunit">
    <text evidence="11">Monomer. Interacts with SARS1/SerRS; interaction is mediated via tRNA(Ser) and is required for N(3)-methylcytidine methylation.</text>
</comment>
<evidence type="ECO:0000256" key="7">
    <source>
        <dbReference type="ARBA" id="ARBA00022694"/>
    </source>
</evidence>
<dbReference type="GO" id="GO:0030488">
    <property type="term" value="P:tRNA methylation"/>
    <property type="evidence" value="ECO:0007669"/>
    <property type="project" value="UniProtKB-ARBA"/>
</dbReference>
<dbReference type="PANTHER" id="PTHR22809:SF5">
    <property type="entry name" value="TRNA N(3)-METHYLCYTIDINE METHYLTRANSFERASE METTL6"/>
    <property type="match status" value="1"/>
</dbReference>